<gene>
    <name evidence="3" type="ORF">ACOF00016_LOCUS13807</name>
</gene>
<feature type="domain" description="HYR" evidence="2">
    <location>
        <begin position="443"/>
        <end position="526"/>
    </location>
</feature>
<dbReference type="InterPro" id="IPR003410">
    <property type="entry name" value="HYR_dom"/>
</dbReference>
<evidence type="ECO:0000313" key="3">
    <source>
        <dbReference type="EMBL" id="CAE0416800.1"/>
    </source>
</evidence>
<organism evidence="3">
    <name type="scientific">Amphora coffeiformis</name>
    <dbReference type="NCBI Taxonomy" id="265554"/>
    <lineage>
        <taxon>Eukaryota</taxon>
        <taxon>Sar</taxon>
        <taxon>Stramenopiles</taxon>
        <taxon>Ochrophyta</taxon>
        <taxon>Bacillariophyta</taxon>
        <taxon>Bacillariophyceae</taxon>
        <taxon>Bacillariophycidae</taxon>
        <taxon>Thalassiophysales</taxon>
        <taxon>Catenulaceae</taxon>
        <taxon>Amphora</taxon>
    </lineage>
</organism>
<evidence type="ECO:0000259" key="2">
    <source>
        <dbReference type="PROSITE" id="PS50825"/>
    </source>
</evidence>
<reference evidence="3" key="1">
    <citation type="submission" date="2021-01" db="EMBL/GenBank/DDBJ databases">
        <authorList>
            <person name="Corre E."/>
            <person name="Pelletier E."/>
            <person name="Niang G."/>
            <person name="Scheremetjew M."/>
            <person name="Finn R."/>
            <person name="Kale V."/>
            <person name="Holt S."/>
            <person name="Cochrane G."/>
            <person name="Meng A."/>
            <person name="Brown T."/>
            <person name="Cohen L."/>
        </authorList>
    </citation>
    <scope>NUCLEOTIDE SEQUENCE</scope>
    <source>
        <strain evidence="3">CCMP127</strain>
    </source>
</reference>
<accession>A0A7S3L9Z6</accession>
<evidence type="ECO:0000256" key="1">
    <source>
        <dbReference type="ARBA" id="ARBA00022737"/>
    </source>
</evidence>
<keyword evidence="1" id="KW-0677">Repeat</keyword>
<dbReference type="AlphaFoldDB" id="A0A7S3L9Z6"/>
<dbReference type="InterPro" id="IPR013783">
    <property type="entry name" value="Ig-like_fold"/>
</dbReference>
<dbReference type="PANTHER" id="PTHR24273:SF32">
    <property type="entry name" value="HYALIN"/>
    <property type="match status" value="1"/>
</dbReference>
<protein>
    <recommendedName>
        <fullName evidence="2">HYR domain-containing protein</fullName>
    </recommendedName>
</protein>
<dbReference type="EMBL" id="HBIM01017957">
    <property type="protein sequence ID" value="CAE0416800.1"/>
    <property type="molecule type" value="Transcribed_RNA"/>
</dbReference>
<feature type="domain" description="HYR" evidence="2">
    <location>
        <begin position="267"/>
        <end position="355"/>
    </location>
</feature>
<name>A0A7S3L9Z6_9STRA</name>
<proteinExistence type="predicted"/>
<dbReference type="Gene3D" id="2.60.40.10">
    <property type="entry name" value="Immunoglobulins"/>
    <property type="match status" value="1"/>
</dbReference>
<dbReference type="PROSITE" id="PS50825">
    <property type="entry name" value="HYR"/>
    <property type="match status" value="2"/>
</dbReference>
<sequence>MCDFPICPSTGTLECNIIISLQNPLPFPLTSQFCLPLLRPPLELFGLDDSGSNVVWRIETLNPLDTNPSCAQTINVVDTRPPGTICSLLPEIPFFPNPLIQNGLFPNGLVDTAIDALLNVADPVTPALAFVDVCSPLDLTYEITNVDIDDTSDPPQITRTWVATDPSGNKSDGCEQVVNVCQLSCPTTATVECGVPGGRNPGQTGIPTYENCGPEETKNLDFDDRGTGLFREGTITRHWQLEGLFGLGVDGEALVVWDECEQEIEVVDTTPPTFDRCPGSVTLECSANPEDFDPRSLGRPTVTDLCSPATLRVDFQDNVRNQETTGTYEINRRFRVRDDSGNGNNECVQKIIVQDTTAPIITCPDDPKGLQQQQCLEEESSPLPLYGFPHVQDACGSKVSVEYSDSKPTISGNTATTIRTFTATDEDSNASTCTQTIIIEQVVDNALEISCPADLTIPVIENCALPQAMIPDPEVRSAECSEVTFEKSVQDQGKEDLSPGEYTISVTATDASTNTATCTYTLTVVDDAPIDPTACACSGEGGADSVLEAEDKGTLFTFSCDPKPNGCPQELESVVATECISCKPIGEDGGSPKKSGKGKGACQGDVCGIDLSGGDDNQFIVDDFGPAGTFISVFGRVVDDAENADLAECTLCVSQSAGTGKSRRARELRFKTSESEESQGDFSIQKTEEAFDCPTEDSFNLECPEGFEKIEEKLKSPSKKTAVRTGTRFP</sequence>
<dbReference type="PANTHER" id="PTHR24273">
    <property type="entry name" value="FI04643P-RELATED"/>
    <property type="match status" value="1"/>
</dbReference>